<gene>
    <name evidence="1" type="ORF">LCGC14_1137920</name>
</gene>
<accession>A0A0F9M3Y4</accession>
<comment type="caution">
    <text evidence="1">The sequence shown here is derived from an EMBL/GenBank/DDBJ whole genome shotgun (WGS) entry which is preliminary data.</text>
</comment>
<dbReference type="SUPFAM" id="SSF53448">
    <property type="entry name" value="Nucleotide-diphospho-sugar transferases"/>
    <property type="match status" value="1"/>
</dbReference>
<dbReference type="AlphaFoldDB" id="A0A0F9M3Y4"/>
<protein>
    <recommendedName>
        <fullName evidence="2">Acylneuraminate cytidylyltransferase</fullName>
    </recommendedName>
</protein>
<evidence type="ECO:0000313" key="1">
    <source>
        <dbReference type="EMBL" id="KKN00419.1"/>
    </source>
</evidence>
<dbReference type="EMBL" id="LAZR01005377">
    <property type="protein sequence ID" value="KKN00419.1"/>
    <property type="molecule type" value="Genomic_DNA"/>
</dbReference>
<dbReference type="GO" id="GO:0008781">
    <property type="term" value="F:N-acylneuraminate cytidylyltransferase activity"/>
    <property type="evidence" value="ECO:0007669"/>
    <property type="project" value="TreeGrafter"/>
</dbReference>
<organism evidence="1">
    <name type="scientific">marine sediment metagenome</name>
    <dbReference type="NCBI Taxonomy" id="412755"/>
    <lineage>
        <taxon>unclassified sequences</taxon>
        <taxon>metagenomes</taxon>
        <taxon>ecological metagenomes</taxon>
    </lineage>
</organism>
<feature type="non-terminal residue" evidence="1">
    <location>
        <position position="1"/>
    </location>
</feature>
<name>A0A0F9M3Y4_9ZZZZ</name>
<dbReference type="PANTHER" id="PTHR21485">
    <property type="entry name" value="HAD SUPERFAMILY MEMBERS CMAS AND KDSC"/>
    <property type="match status" value="1"/>
</dbReference>
<evidence type="ECO:0008006" key="2">
    <source>
        <dbReference type="Google" id="ProtNLM"/>
    </source>
</evidence>
<proteinExistence type="predicted"/>
<dbReference type="InterPro" id="IPR050793">
    <property type="entry name" value="CMP-NeuNAc_synthase"/>
</dbReference>
<dbReference type="InterPro" id="IPR029044">
    <property type="entry name" value="Nucleotide-diphossugar_trans"/>
</dbReference>
<dbReference type="Gene3D" id="3.90.550.10">
    <property type="entry name" value="Spore Coat Polysaccharide Biosynthesis Protein SpsA, Chain A"/>
    <property type="match status" value="1"/>
</dbReference>
<dbReference type="PANTHER" id="PTHR21485:SF3">
    <property type="entry name" value="N-ACYLNEURAMINATE CYTIDYLYLTRANSFERASE"/>
    <property type="match status" value="1"/>
</dbReference>
<sequence>DDDIDNAINVFIDTETDSLLSVCKFDKFIWKPDRGSVLPINYDYRNRCREQDFPTQYMENGSIYIFKPWVIELLNNRLGGYISVYEMEWMNSFQIDSVEDLELCKLLLERGEING</sequence>
<reference evidence="1" key="1">
    <citation type="journal article" date="2015" name="Nature">
        <title>Complex archaea that bridge the gap between prokaryotes and eukaryotes.</title>
        <authorList>
            <person name="Spang A."/>
            <person name="Saw J.H."/>
            <person name="Jorgensen S.L."/>
            <person name="Zaremba-Niedzwiedzka K."/>
            <person name="Martijn J."/>
            <person name="Lind A.E."/>
            <person name="van Eijk R."/>
            <person name="Schleper C."/>
            <person name="Guy L."/>
            <person name="Ettema T.J."/>
        </authorList>
    </citation>
    <scope>NUCLEOTIDE SEQUENCE</scope>
</reference>